<dbReference type="Pfam" id="PF13302">
    <property type="entry name" value="Acetyltransf_3"/>
    <property type="match status" value="1"/>
</dbReference>
<dbReference type="AlphaFoldDB" id="A0A1I3YX74"/>
<dbReference type="InterPro" id="IPR016181">
    <property type="entry name" value="Acyl_CoA_acyltransferase"/>
</dbReference>
<proteinExistence type="predicted"/>
<accession>A0A1I3YX74</accession>
<dbReference type="SUPFAM" id="SSF55729">
    <property type="entry name" value="Acyl-CoA N-acyltransferases (Nat)"/>
    <property type="match status" value="1"/>
</dbReference>
<evidence type="ECO:0000313" key="3">
    <source>
        <dbReference type="Proteomes" id="UP000323300"/>
    </source>
</evidence>
<dbReference type="EMBL" id="FOSL01000005">
    <property type="protein sequence ID" value="SFK36474.1"/>
    <property type="molecule type" value="Genomic_DNA"/>
</dbReference>
<feature type="domain" description="N-acetyltransferase" evidence="1">
    <location>
        <begin position="1"/>
        <end position="142"/>
    </location>
</feature>
<protein>
    <submittedName>
        <fullName evidence="2">Acetyltransferase (GNAT) family protein</fullName>
    </submittedName>
</protein>
<sequence>MGKTELTAVLPWFDDADTRRWLGGRSWPAAALKLADGNDNRHVLLAVHGDTPVGLADVERYADGRASFANITAPSARRRGFGTSTIGALLAAPLFSDVVEFFAGVEDGNLASENLLRAAGFTEVTGIDADGFRHFAWSRPGRAFCVPWQPPAG</sequence>
<dbReference type="PROSITE" id="PS51186">
    <property type="entry name" value="GNAT"/>
    <property type="match status" value="1"/>
</dbReference>
<dbReference type="Proteomes" id="UP000323300">
    <property type="component" value="Unassembled WGS sequence"/>
</dbReference>
<gene>
    <name evidence="2" type="ORF">SAMN04488498_105237</name>
</gene>
<dbReference type="GO" id="GO:0016747">
    <property type="term" value="F:acyltransferase activity, transferring groups other than amino-acyl groups"/>
    <property type="evidence" value="ECO:0007669"/>
    <property type="project" value="InterPro"/>
</dbReference>
<evidence type="ECO:0000259" key="1">
    <source>
        <dbReference type="PROSITE" id="PS51186"/>
    </source>
</evidence>
<organism evidence="2 3">
    <name type="scientific">Neomesorhizobium albiziae</name>
    <dbReference type="NCBI Taxonomy" id="335020"/>
    <lineage>
        <taxon>Bacteria</taxon>
        <taxon>Pseudomonadati</taxon>
        <taxon>Pseudomonadota</taxon>
        <taxon>Alphaproteobacteria</taxon>
        <taxon>Hyphomicrobiales</taxon>
        <taxon>Phyllobacteriaceae</taxon>
        <taxon>Neomesorhizobium</taxon>
    </lineage>
</organism>
<name>A0A1I3YX74_9HYPH</name>
<evidence type="ECO:0000313" key="2">
    <source>
        <dbReference type="EMBL" id="SFK36474.1"/>
    </source>
</evidence>
<dbReference type="InterPro" id="IPR000182">
    <property type="entry name" value="GNAT_dom"/>
</dbReference>
<keyword evidence="2" id="KW-0808">Transferase</keyword>
<reference evidence="2 3" key="1">
    <citation type="submission" date="2016-10" db="EMBL/GenBank/DDBJ databases">
        <authorList>
            <person name="Varghese N."/>
            <person name="Submissions S."/>
        </authorList>
    </citation>
    <scope>NUCLEOTIDE SEQUENCE [LARGE SCALE GENOMIC DNA]</scope>
    <source>
        <strain evidence="2 3">DSM 21822</strain>
    </source>
</reference>
<dbReference type="Gene3D" id="3.40.630.30">
    <property type="match status" value="1"/>
</dbReference>
<keyword evidence="3" id="KW-1185">Reference proteome</keyword>